<name>A0A267D9Z8_9PLAT</name>
<evidence type="ECO:0000313" key="2">
    <source>
        <dbReference type="EMBL" id="PAA46128.1"/>
    </source>
</evidence>
<organism evidence="2 3">
    <name type="scientific">Macrostomum lignano</name>
    <dbReference type="NCBI Taxonomy" id="282301"/>
    <lineage>
        <taxon>Eukaryota</taxon>
        <taxon>Metazoa</taxon>
        <taxon>Spiralia</taxon>
        <taxon>Lophotrochozoa</taxon>
        <taxon>Platyhelminthes</taxon>
        <taxon>Rhabditophora</taxon>
        <taxon>Macrostomorpha</taxon>
        <taxon>Macrostomida</taxon>
        <taxon>Macrostomidae</taxon>
        <taxon>Macrostomum</taxon>
    </lineage>
</organism>
<evidence type="ECO:0000313" key="3">
    <source>
        <dbReference type="Proteomes" id="UP000215902"/>
    </source>
</evidence>
<dbReference type="EMBL" id="NIVC01005042">
    <property type="protein sequence ID" value="PAA46128.1"/>
    <property type="molecule type" value="Genomic_DNA"/>
</dbReference>
<sequence length="391" mass="42185">GIYCATLAFGITSLHLSRDEAGNSCSAPAVRSAPPLLGEPLAGGVAPCLPGRPSGHLCVPQLVDTCAGRGAGPQLSMVRHPPHCRGPEDEPANLQKKRRWKNPLRGKPTSGSLTDLPEPRLLELQTAALSDALADGADDTDTVDDCQALRAFEPVRRGTACAFARRARLWGGPAWRPRLPLAANAAACAPRLRLFCRVCAELGLDGFVIRLVGEHLCGDFRRFSAAVYGTLSTLAACNTGGGGDCMAEPHRLHQTGWVFRFHGQTFFVTTFAPFYGPEDSRFAFGASDGFLLLQPELSFAQHDLPPDTPHTNWGGAEEGDGHQTVRDRIRCAFRDAGQAYRIRDTTVYPMIEDIVMPPKSMGSADLPEGSRWWEVGLAAENEGEKSTDDLQ</sequence>
<feature type="non-terminal residue" evidence="2">
    <location>
        <position position="1"/>
    </location>
</feature>
<feature type="region of interest" description="Disordered" evidence="1">
    <location>
        <begin position="78"/>
        <end position="116"/>
    </location>
</feature>
<feature type="compositionally biased region" description="Basic residues" evidence="1">
    <location>
        <begin position="95"/>
        <end position="104"/>
    </location>
</feature>
<evidence type="ECO:0000256" key="1">
    <source>
        <dbReference type="SAM" id="MobiDB-lite"/>
    </source>
</evidence>
<dbReference type="OrthoDB" id="29098at2759"/>
<dbReference type="Proteomes" id="UP000215902">
    <property type="component" value="Unassembled WGS sequence"/>
</dbReference>
<dbReference type="AlphaFoldDB" id="A0A267D9Z8"/>
<proteinExistence type="predicted"/>
<reference evidence="2 3" key="1">
    <citation type="submission" date="2017-06" db="EMBL/GenBank/DDBJ databases">
        <title>A platform for efficient transgenesis in Macrostomum lignano, a flatworm model organism for stem cell research.</title>
        <authorList>
            <person name="Berezikov E."/>
        </authorList>
    </citation>
    <scope>NUCLEOTIDE SEQUENCE [LARGE SCALE GENOMIC DNA]</scope>
    <source>
        <strain evidence="2">DV1</strain>
        <tissue evidence="2">Whole organism</tissue>
    </source>
</reference>
<protein>
    <submittedName>
        <fullName evidence="2">Uncharacterized protein</fullName>
    </submittedName>
</protein>
<comment type="caution">
    <text evidence="2">The sequence shown here is derived from an EMBL/GenBank/DDBJ whole genome shotgun (WGS) entry which is preliminary data.</text>
</comment>
<gene>
    <name evidence="2" type="ORF">BOX15_Mlig006710g3</name>
</gene>
<keyword evidence="3" id="KW-1185">Reference proteome</keyword>
<accession>A0A267D9Z8</accession>